<organism evidence="1 2">
    <name type="scientific">Citroniella saccharovorans</name>
    <dbReference type="NCBI Taxonomy" id="2053367"/>
    <lineage>
        <taxon>Bacteria</taxon>
        <taxon>Bacillati</taxon>
        <taxon>Bacillota</taxon>
        <taxon>Tissierellia</taxon>
        <taxon>Tissierellales</taxon>
        <taxon>Peptoniphilaceae</taxon>
        <taxon>Citroniella</taxon>
    </lineage>
</organism>
<keyword evidence="2" id="KW-1185">Reference proteome</keyword>
<accession>A0AAW9MS78</accession>
<gene>
    <name evidence="1" type="ORF">VLK81_03055</name>
</gene>
<dbReference type="InterPro" id="IPR015946">
    <property type="entry name" value="KH_dom-like_a/b"/>
</dbReference>
<protein>
    <submittedName>
        <fullName evidence="1">OsmC family peroxiredoxin</fullName>
    </submittedName>
</protein>
<dbReference type="Gene3D" id="3.30.300.20">
    <property type="match status" value="1"/>
</dbReference>
<comment type="caution">
    <text evidence="1">The sequence shown here is derived from an EMBL/GenBank/DDBJ whole genome shotgun (WGS) entry which is preliminary data.</text>
</comment>
<proteinExistence type="predicted"/>
<evidence type="ECO:0000313" key="1">
    <source>
        <dbReference type="EMBL" id="MEB3429011.1"/>
    </source>
</evidence>
<name>A0AAW9MS78_9FIRM</name>
<sequence length="150" mass="17427">MTTEFDFFDKTFRAIVKNSDVKVYNEASGVSLDSSISFDSLKKEFTSIDYFVVSVVSELILTMLKLAKKKGQILQDLEAKVNLKIKNPMYLLNVVGYEEKSSIEEVQIDLYYFSFLEGNELEKFLQEVLDRTLIYNTFKDKININFKKVL</sequence>
<dbReference type="EMBL" id="JAYKOT010000003">
    <property type="protein sequence ID" value="MEB3429011.1"/>
    <property type="molecule type" value="Genomic_DNA"/>
</dbReference>
<dbReference type="RefSeq" id="WP_324619123.1">
    <property type="nucleotide sequence ID" value="NZ_JAYKOT010000003.1"/>
</dbReference>
<reference evidence="1 2" key="1">
    <citation type="submission" date="2024-01" db="EMBL/GenBank/DDBJ databases">
        <title>Complete genome sequence of Citroniella saccharovorans strain M6.X9, isolated from human fecal sample.</title>
        <authorList>
            <person name="Cheng G."/>
            <person name="Westerholm M."/>
            <person name="Schnurer A."/>
        </authorList>
    </citation>
    <scope>NUCLEOTIDE SEQUENCE [LARGE SCALE GENOMIC DNA]</scope>
    <source>
        <strain evidence="1 2">DSM 29873</strain>
    </source>
</reference>
<evidence type="ECO:0000313" key="2">
    <source>
        <dbReference type="Proteomes" id="UP001357733"/>
    </source>
</evidence>
<dbReference type="AlphaFoldDB" id="A0AAW9MS78"/>
<dbReference type="Proteomes" id="UP001357733">
    <property type="component" value="Unassembled WGS sequence"/>
</dbReference>